<dbReference type="Pfam" id="PF01546">
    <property type="entry name" value="Peptidase_M20"/>
    <property type="match status" value="1"/>
</dbReference>
<dbReference type="InterPro" id="IPR050072">
    <property type="entry name" value="Peptidase_M20A"/>
</dbReference>
<dbReference type="RefSeq" id="WP_182666254.1">
    <property type="nucleotide sequence ID" value="NZ_VKHS01000596.1"/>
</dbReference>
<accession>A0A7W3T688</accession>
<comment type="cofactor">
    <cofactor evidence="1">
        <name>Zn(2+)</name>
        <dbReference type="ChEBI" id="CHEBI:29105"/>
    </cofactor>
</comment>
<proteinExistence type="predicted"/>
<dbReference type="Gene3D" id="3.30.70.360">
    <property type="match status" value="1"/>
</dbReference>
<dbReference type="AlphaFoldDB" id="A0A7W3T688"/>
<dbReference type="PROSITE" id="PS00758">
    <property type="entry name" value="ARGE_DAPE_CPG2_1"/>
    <property type="match status" value="1"/>
</dbReference>
<sequence length="482" mass="51539">MPGADPPDPVDRRALDEAVHGTAELIGIDTVNRGGGDGREREAAEWVAERLAGAGLEPRLLEKAPGRTNVVARLSGSDPRADALLVHGHLDVVPADAADWTVPPFAGEIRDGVVWGRGAVDMKNAVAMTVALVRAWSRAGVRPRRDIVLAFTADEEDTAEYGAGHLVREHADLFEGCTEAIGESGAFTCHTTDGRRLYPVAAGERGTSWVRLTARGRAGHGSKVNRENAVARLAAAVNRIAEHHWPLRPAPAVRAALVELAVLHDVRPPRGDGDPAGADADREGPDGCRRAWEAVLADTPGDAAHIAVRERAVSELLDAIGPAAALVRSTLRNSANPTVLEAGGKINVIPGRAAGAVDGRVVPGGEEEFTETMDRLTGPWVEWEYHHHERPLEAPLDSRTYAVLRGSLLHFDPGAHVVPYFMSGGTDAKQFARLGIVGYGFTPLRLPPGFDYQAMFHGVDERVPAEALHFGVRALDRALRTL</sequence>
<evidence type="ECO:0000256" key="3">
    <source>
        <dbReference type="ARBA" id="ARBA00022833"/>
    </source>
</evidence>
<evidence type="ECO:0000313" key="6">
    <source>
        <dbReference type="EMBL" id="MBB0231694.1"/>
    </source>
</evidence>
<dbReference type="Proteomes" id="UP000530234">
    <property type="component" value="Unassembled WGS sequence"/>
</dbReference>
<dbReference type="PANTHER" id="PTHR43808:SF8">
    <property type="entry name" value="PEPTIDASE M20 DIMERISATION DOMAIN-CONTAINING PROTEIN"/>
    <property type="match status" value="1"/>
</dbReference>
<protein>
    <submittedName>
        <fullName evidence="6">M20/M25/M40 family metallo-hydrolase</fullName>
    </submittedName>
</protein>
<dbReference type="InterPro" id="IPR001261">
    <property type="entry name" value="ArgE/DapE_CS"/>
</dbReference>
<keyword evidence="2 6" id="KW-0378">Hydrolase</keyword>
<dbReference type="SUPFAM" id="SSF53187">
    <property type="entry name" value="Zn-dependent exopeptidases"/>
    <property type="match status" value="1"/>
</dbReference>
<dbReference type="InterPro" id="IPR002933">
    <property type="entry name" value="Peptidase_M20"/>
</dbReference>
<dbReference type="GO" id="GO:0016787">
    <property type="term" value="F:hydrolase activity"/>
    <property type="evidence" value="ECO:0007669"/>
    <property type="project" value="UniProtKB-KW"/>
</dbReference>
<dbReference type="Gene3D" id="1.10.150.900">
    <property type="match status" value="1"/>
</dbReference>
<dbReference type="FunFam" id="1.10.150.900:FF:000002">
    <property type="entry name" value="M20/M25/M40 family peptidase"/>
    <property type="match status" value="1"/>
</dbReference>
<evidence type="ECO:0000256" key="2">
    <source>
        <dbReference type="ARBA" id="ARBA00022801"/>
    </source>
</evidence>
<evidence type="ECO:0000256" key="1">
    <source>
        <dbReference type="ARBA" id="ARBA00001947"/>
    </source>
</evidence>
<dbReference type="Gene3D" id="3.40.630.10">
    <property type="entry name" value="Zn peptidases"/>
    <property type="match status" value="1"/>
</dbReference>
<evidence type="ECO:0000313" key="7">
    <source>
        <dbReference type="Proteomes" id="UP000530234"/>
    </source>
</evidence>
<evidence type="ECO:0000259" key="5">
    <source>
        <dbReference type="Pfam" id="PF07687"/>
    </source>
</evidence>
<keyword evidence="7" id="KW-1185">Reference proteome</keyword>
<dbReference type="InterPro" id="IPR011650">
    <property type="entry name" value="Peptidase_M20_dimer"/>
</dbReference>
<keyword evidence="3" id="KW-0862">Zinc</keyword>
<feature type="domain" description="Peptidase M20 dimerisation" evidence="5">
    <location>
        <begin position="203"/>
        <end position="368"/>
    </location>
</feature>
<dbReference type="Pfam" id="PF07687">
    <property type="entry name" value="M20_dimer"/>
    <property type="match status" value="1"/>
</dbReference>
<dbReference type="EMBL" id="VKHS01000596">
    <property type="protein sequence ID" value="MBB0231694.1"/>
    <property type="molecule type" value="Genomic_DNA"/>
</dbReference>
<organism evidence="6 7">
    <name type="scientific">Streptomyces calidiresistens</name>
    <dbReference type="NCBI Taxonomy" id="1485586"/>
    <lineage>
        <taxon>Bacteria</taxon>
        <taxon>Bacillati</taxon>
        <taxon>Actinomycetota</taxon>
        <taxon>Actinomycetes</taxon>
        <taxon>Kitasatosporales</taxon>
        <taxon>Streptomycetaceae</taxon>
        <taxon>Streptomyces</taxon>
    </lineage>
</organism>
<name>A0A7W3T688_9ACTN</name>
<feature type="region of interest" description="Disordered" evidence="4">
    <location>
        <begin position="266"/>
        <end position="285"/>
    </location>
</feature>
<reference evidence="7" key="1">
    <citation type="submission" date="2019-10" db="EMBL/GenBank/DDBJ databases">
        <title>Streptomyces sp. nov., a novel actinobacterium isolated from alkaline environment.</title>
        <authorList>
            <person name="Golinska P."/>
        </authorList>
    </citation>
    <scope>NUCLEOTIDE SEQUENCE [LARGE SCALE GENOMIC DNA]</scope>
    <source>
        <strain evidence="7">DSM 42108</strain>
    </source>
</reference>
<gene>
    <name evidence="6" type="ORF">FOE67_19880</name>
</gene>
<dbReference type="PROSITE" id="PS00759">
    <property type="entry name" value="ARGE_DAPE_CPG2_2"/>
    <property type="match status" value="1"/>
</dbReference>
<dbReference type="PANTHER" id="PTHR43808">
    <property type="entry name" value="ACETYLORNITHINE DEACETYLASE"/>
    <property type="match status" value="1"/>
</dbReference>
<comment type="caution">
    <text evidence="6">The sequence shown here is derived from an EMBL/GenBank/DDBJ whole genome shotgun (WGS) entry which is preliminary data.</text>
</comment>
<evidence type="ECO:0000256" key="4">
    <source>
        <dbReference type="SAM" id="MobiDB-lite"/>
    </source>
</evidence>